<dbReference type="GO" id="GO:0003700">
    <property type="term" value="F:DNA-binding transcription factor activity"/>
    <property type="evidence" value="ECO:0007669"/>
    <property type="project" value="InterPro"/>
</dbReference>
<dbReference type="SUPFAM" id="SSF46785">
    <property type="entry name" value="Winged helix' DNA-binding domain"/>
    <property type="match status" value="1"/>
</dbReference>
<keyword evidence="1" id="KW-0805">Transcription regulation</keyword>
<protein>
    <submittedName>
        <fullName evidence="5">GntR family transcriptional regulator</fullName>
    </submittedName>
</protein>
<reference evidence="5 6" key="1">
    <citation type="submission" date="2020-03" db="EMBL/GenBank/DDBJ databases">
        <title>Soil Listeria distribution.</title>
        <authorList>
            <person name="Liao J."/>
            <person name="Wiedmann M."/>
        </authorList>
    </citation>
    <scope>NUCLEOTIDE SEQUENCE [LARGE SCALE GENOMIC DNA]</scope>
    <source>
        <strain evidence="5 6">FSL L7-1829</strain>
    </source>
</reference>
<evidence type="ECO:0000259" key="4">
    <source>
        <dbReference type="PROSITE" id="PS50949"/>
    </source>
</evidence>
<keyword evidence="2" id="KW-0238">DNA-binding</keyword>
<dbReference type="PANTHER" id="PTHR43537:SF5">
    <property type="entry name" value="UXU OPERON TRANSCRIPTIONAL REGULATOR"/>
    <property type="match status" value="1"/>
</dbReference>
<dbReference type="PANTHER" id="PTHR43537">
    <property type="entry name" value="TRANSCRIPTIONAL REGULATOR, GNTR FAMILY"/>
    <property type="match status" value="1"/>
</dbReference>
<proteinExistence type="predicted"/>
<gene>
    <name evidence="5" type="ORF">HB853_05820</name>
</gene>
<dbReference type="CDD" id="cd07377">
    <property type="entry name" value="WHTH_GntR"/>
    <property type="match status" value="1"/>
</dbReference>
<dbReference type="Gene3D" id="1.10.10.10">
    <property type="entry name" value="Winged helix-like DNA-binding domain superfamily/Winged helix DNA-binding domain"/>
    <property type="match status" value="1"/>
</dbReference>
<evidence type="ECO:0000256" key="2">
    <source>
        <dbReference type="ARBA" id="ARBA00023125"/>
    </source>
</evidence>
<dbReference type="Proteomes" id="UP000522007">
    <property type="component" value="Unassembled WGS sequence"/>
</dbReference>
<dbReference type="PROSITE" id="PS50949">
    <property type="entry name" value="HTH_GNTR"/>
    <property type="match status" value="1"/>
</dbReference>
<dbReference type="GO" id="GO:0003677">
    <property type="term" value="F:DNA binding"/>
    <property type="evidence" value="ECO:0007669"/>
    <property type="project" value="UniProtKB-KW"/>
</dbReference>
<dbReference type="AlphaFoldDB" id="A0A7X0T4M0"/>
<accession>A0A7X0T4M0</accession>
<keyword evidence="3" id="KW-0804">Transcription</keyword>
<evidence type="ECO:0000256" key="1">
    <source>
        <dbReference type="ARBA" id="ARBA00023015"/>
    </source>
</evidence>
<comment type="caution">
    <text evidence="5">The sequence shown here is derived from an EMBL/GenBank/DDBJ whole genome shotgun (WGS) entry which is preliminary data.</text>
</comment>
<evidence type="ECO:0000313" key="6">
    <source>
        <dbReference type="Proteomes" id="UP000522007"/>
    </source>
</evidence>
<dbReference type="InterPro" id="IPR036390">
    <property type="entry name" value="WH_DNA-bd_sf"/>
</dbReference>
<feature type="domain" description="HTH gntR-type" evidence="4">
    <location>
        <begin position="7"/>
        <end position="74"/>
    </location>
</feature>
<dbReference type="InterPro" id="IPR036388">
    <property type="entry name" value="WH-like_DNA-bd_sf"/>
</dbReference>
<dbReference type="SMART" id="SM00345">
    <property type="entry name" value="HTH_GNTR"/>
    <property type="match status" value="1"/>
</dbReference>
<name>A0A7X0T4M0_LISWE</name>
<evidence type="ECO:0000313" key="5">
    <source>
        <dbReference type="EMBL" id="MBC1322457.1"/>
    </source>
</evidence>
<dbReference type="InterPro" id="IPR000524">
    <property type="entry name" value="Tscrpt_reg_HTH_GntR"/>
</dbReference>
<dbReference type="EMBL" id="JAAROP010000004">
    <property type="protein sequence ID" value="MBC1322457.1"/>
    <property type="molecule type" value="Genomic_DNA"/>
</dbReference>
<evidence type="ECO:0000256" key="3">
    <source>
        <dbReference type="ARBA" id="ARBA00023163"/>
    </source>
</evidence>
<dbReference type="Pfam" id="PF00392">
    <property type="entry name" value="GntR"/>
    <property type="match status" value="1"/>
</dbReference>
<organism evidence="5 6">
    <name type="scientific">Listeria welshimeri</name>
    <dbReference type="NCBI Taxonomy" id="1643"/>
    <lineage>
        <taxon>Bacteria</taxon>
        <taxon>Bacillati</taxon>
        <taxon>Bacillota</taxon>
        <taxon>Bacilli</taxon>
        <taxon>Bacillales</taxon>
        <taxon>Listeriaceae</taxon>
        <taxon>Listeria</taxon>
    </lineage>
</organism>
<sequence>MTIKRKETRESVCYREIKKKIRNGELKPGDRLIENTLSKQLEISRTPIRKAIGMLAADGYVEYNDFRGAFVKDSIINKERYFEMTEIIGLFLKQAIQKIRTKKISFNTVRVLAKLEEVERELEQTNPAIYFEYEKWFVSDLLTYMKNNYYLKISNDFFNNIQEFGDEEVIKIAQNACVKTINNIQIFIDAIEVQDYDKCVAIIDQMIDAHVLVAYR</sequence>